<evidence type="ECO:0000256" key="1">
    <source>
        <dbReference type="ARBA" id="ARBA00022908"/>
    </source>
</evidence>
<dbReference type="GO" id="GO:0003677">
    <property type="term" value="F:DNA binding"/>
    <property type="evidence" value="ECO:0007669"/>
    <property type="project" value="UniProtKB-KW"/>
</dbReference>
<evidence type="ECO:0000256" key="4">
    <source>
        <dbReference type="PIRSR" id="PIRSR606118-50"/>
    </source>
</evidence>
<comment type="caution">
    <text evidence="7">The sequence shown here is derived from an EMBL/GenBank/DDBJ whole genome shotgun (WGS) entry which is preliminary data.</text>
</comment>
<dbReference type="AlphaFoldDB" id="A0A7K3W6A3"/>
<feature type="domain" description="Resolvase/invertase-type recombinase catalytic" evidence="6">
    <location>
        <begin position="7"/>
        <end position="154"/>
    </location>
</feature>
<evidence type="ECO:0000256" key="5">
    <source>
        <dbReference type="PROSITE-ProRule" id="PRU10137"/>
    </source>
</evidence>
<dbReference type="PROSITE" id="PS51736">
    <property type="entry name" value="RECOMBINASES_3"/>
    <property type="match status" value="1"/>
</dbReference>
<dbReference type="InterPro" id="IPR006119">
    <property type="entry name" value="Resolv_N"/>
</dbReference>
<dbReference type="InterPro" id="IPR011109">
    <property type="entry name" value="DNA_bind_recombinase_dom"/>
</dbReference>
<dbReference type="InterPro" id="IPR036162">
    <property type="entry name" value="Resolvase-like_N_sf"/>
</dbReference>
<dbReference type="Gene3D" id="3.40.50.1390">
    <property type="entry name" value="Resolvase, N-terminal catalytic domain"/>
    <property type="match status" value="1"/>
</dbReference>
<dbReference type="GO" id="GO:0000150">
    <property type="term" value="F:DNA strand exchange activity"/>
    <property type="evidence" value="ECO:0007669"/>
    <property type="project" value="InterPro"/>
</dbReference>
<dbReference type="GO" id="GO:0015074">
    <property type="term" value="P:DNA integration"/>
    <property type="evidence" value="ECO:0007669"/>
    <property type="project" value="UniProtKB-KW"/>
</dbReference>
<evidence type="ECO:0000256" key="2">
    <source>
        <dbReference type="ARBA" id="ARBA00023125"/>
    </source>
</evidence>
<evidence type="ECO:0000313" key="7">
    <source>
        <dbReference type="EMBL" id="NEK59903.1"/>
    </source>
</evidence>
<dbReference type="RefSeq" id="WP_163483277.1">
    <property type="nucleotide sequence ID" value="NZ_JAAGWF010000022.1"/>
</dbReference>
<keyword evidence="8" id="KW-1185">Reference proteome</keyword>
<name>A0A7K3W6A3_9ACTN</name>
<organism evidence="7 8">
    <name type="scientific">Geodermatophilus sabuli</name>
    <dbReference type="NCBI Taxonomy" id="1564158"/>
    <lineage>
        <taxon>Bacteria</taxon>
        <taxon>Bacillati</taxon>
        <taxon>Actinomycetota</taxon>
        <taxon>Actinomycetes</taxon>
        <taxon>Geodermatophilales</taxon>
        <taxon>Geodermatophilaceae</taxon>
        <taxon>Geodermatophilus</taxon>
    </lineage>
</organism>
<evidence type="ECO:0000313" key="8">
    <source>
        <dbReference type="Proteomes" id="UP000470246"/>
    </source>
</evidence>
<dbReference type="Pfam" id="PF00239">
    <property type="entry name" value="Resolvase"/>
    <property type="match status" value="1"/>
</dbReference>
<proteinExistence type="predicted"/>
<dbReference type="Proteomes" id="UP000470246">
    <property type="component" value="Unassembled WGS sequence"/>
</dbReference>
<dbReference type="Pfam" id="PF07508">
    <property type="entry name" value="Recombinase"/>
    <property type="match status" value="1"/>
</dbReference>
<gene>
    <name evidence="7" type="ORF">GCU56_18775</name>
</gene>
<dbReference type="InterPro" id="IPR050639">
    <property type="entry name" value="SSR_resolvase"/>
</dbReference>
<evidence type="ECO:0000256" key="3">
    <source>
        <dbReference type="ARBA" id="ARBA00023172"/>
    </source>
</evidence>
<dbReference type="EMBL" id="JAAGWF010000022">
    <property type="protein sequence ID" value="NEK59903.1"/>
    <property type="molecule type" value="Genomic_DNA"/>
</dbReference>
<dbReference type="SMART" id="SM00857">
    <property type="entry name" value="Resolvase"/>
    <property type="match status" value="1"/>
</dbReference>
<sequence>MKQRSTRVVAYVRVSSEEQAMSGLGLADQRATIQRAAELRGWPDLTFISDEGFSARSLDRPGITDALGQLAHGQAGTLVVAKLDRLSRSLLDFAQLMDTARRQGWELVVLDLALDTSTPSGALMANVMASFAEYERALISQRTSAALQMKKSQGARLGRPRSLDPAVSQRIMADRADGYSLTAIANALNSDGVPTARGGRCWFPSTVAGVLRSVALDREAQARSA</sequence>
<feature type="active site" description="O-(5'-phospho-DNA)-serine intermediate" evidence="4 5">
    <location>
        <position position="15"/>
    </location>
</feature>
<reference evidence="7 8" key="1">
    <citation type="submission" date="2020-02" db="EMBL/GenBank/DDBJ databases">
        <title>Geodermatophilus sabuli CPCC 205279 I12A-02694.</title>
        <authorList>
            <person name="Jiang Z."/>
        </authorList>
    </citation>
    <scope>NUCLEOTIDE SEQUENCE [LARGE SCALE GENOMIC DNA]</scope>
    <source>
        <strain evidence="7 8">I12A-02694</strain>
    </source>
</reference>
<dbReference type="PANTHER" id="PTHR30461:SF2">
    <property type="entry name" value="SERINE RECOMBINASE PINE-RELATED"/>
    <property type="match status" value="1"/>
</dbReference>
<dbReference type="PROSITE" id="PS00397">
    <property type="entry name" value="RECOMBINASES_1"/>
    <property type="match status" value="1"/>
</dbReference>
<dbReference type="PANTHER" id="PTHR30461">
    <property type="entry name" value="DNA-INVERTASE FROM LAMBDOID PROPHAGE"/>
    <property type="match status" value="1"/>
</dbReference>
<keyword evidence="3" id="KW-0233">DNA recombination</keyword>
<dbReference type="SUPFAM" id="SSF53041">
    <property type="entry name" value="Resolvase-like"/>
    <property type="match status" value="1"/>
</dbReference>
<accession>A0A7K3W6A3</accession>
<keyword evidence="2" id="KW-0238">DNA-binding</keyword>
<evidence type="ECO:0000259" key="6">
    <source>
        <dbReference type="PROSITE" id="PS51736"/>
    </source>
</evidence>
<keyword evidence="1" id="KW-0229">DNA integration</keyword>
<protein>
    <submittedName>
        <fullName evidence="7">Recombinase family protein</fullName>
    </submittedName>
</protein>
<dbReference type="InterPro" id="IPR006118">
    <property type="entry name" value="Recombinase_CS"/>
</dbReference>
<dbReference type="CDD" id="cd00338">
    <property type="entry name" value="Ser_Recombinase"/>
    <property type="match status" value="1"/>
</dbReference>